<name>A0A4S2L9C5_9HYME</name>
<gene>
    <name evidence="2" type="ORF">DBV15_10558</name>
</gene>
<sequence>MAKQVTTEISEACWMQQSKSLPIRSHKAVPPALRYEQAGVGEELLALGRYAEVLHLDINRVVQLLITALLCLALRNSEIGLELAVTLPARPRHHLHRPLVLLLLLQLLLLLVRELLARRLLAELHVRELRRDIVGRTILNRVAVPASGLARHRSRPHARPSVSRVQSPAGPARRRTP</sequence>
<evidence type="ECO:0000256" key="1">
    <source>
        <dbReference type="SAM" id="MobiDB-lite"/>
    </source>
</evidence>
<reference evidence="2 3" key="1">
    <citation type="journal article" date="2019" name="Philos. Trans. R. Soc. Lond., B, Biol. Sci.">
        <title>Ant behaviour and brain gene expression of defending hosts depend on the ecological success of the intruding social parasite.</title>
        <authorList>
            <person name="Kaur R."/>
            <person name="Stoldt M."/>
            <person name="Jongepier E."/>
            <person name="Feldmeyer B."/>
            <person name="Menzel F."/>
            <person name="Bornberg-Bauer E."/>
            <person name="Foitzik S."/>
        </authorList>
    </citation>
    <scope>NUCLEOTIDE SEQUENCE [LARGE SCALE GENOMIC DNA]</scope>
    <source>
        <tissue evidence="2">Whole body</tissue>
    </source>
</reference>
<dbReference type="EMBL" id="QBLH01000200">
    <property type="protein sequence ID" value="TGZ57149.1"/>
    <property type="molecule type" value="Genomic_DNA"/>
</dbReference>
<evidence type="ECO:0000313" key="2">
    <source>
        <dbReference type="EMBL" id="TGZ57149.1"/>
    </source>
</evidence>
<dbReference type="AlphaFoldDB" id="A0A4S2L9C5"/>
<evidence type="ECO:0000313" key="3">
    <source>
        <dbReference type="Proteomes" id="UP000310200"/>
    </source>
</evidence>
<dbReference type="Proteomes" id="UP000310200">
    <property type="component" value="Unassembled WGS sequence"/>
</dbReference>
<protein>
    <submittedName>
        <fullName evidence="2">Uncharacterized protein</fullName>
    </submittedName>
</protein>
<keyword evidence="3" id="KW-1185">Reference proteome</keyword>
<accession>A0A4S2L9C5</accession>
<feature type="region of interest" description="Disordered" evidence="1">
    <location>
        <begin position="149"/>
        <end position="177"/>
    </location>
</feature>
<comment type="caution">
    <text evidence="2">The sequence shown here is derived from an EMBL/GenBank/DDBJ whole genome shotgun (WGS) entry which is preliminary data.</text>
</comment>
<proteinExistence type="predicted"/>
<organism evidence="2 3">
    <name type="scientific">Temnothorax longispinosus</name>
    <dbReference type="NCBI Taxonomy" id="300112"/>
    <lineage>
        <taxon>Eukaryota</taxon>
        <taxon>Metazoa</taxon>
        <taxon>Ecdysozoa</taxon>
        <taxon>Arthropoda</taxon>
        <taxon>Hexapoda</taxon>
        <taxon>Insecta</taxon>
        <taxon>Pterygota</taxon>
        <taxon>Neoptera</taxon>
        <taxon>Endopterygota</taxon>
        <taxon>Hymenoptera</taxon>
        <taxon>Apocrita</taxon>
        <taxon>Aculeata</taxon>
        <taxon>Formicoidea</taxon>
        <taxon>Formicidae</taxon>
        <taxon>Myrmicinae</taxon>
        <taxon>Temnothorax</taxon>
    </lineage>
</organism>